<dbReference type="PRINTS" id="PR00260">
    <property type="entry name" value="CHEMTRNSDUCR"/>
</dbReference>
<dbReference type="SMART" id="SM00304">
    <property type="entry name" value="HAMP"/>
    <property type="match status" value="1"/>
</dbReference>
<dbReference type="PROSITE" id="PS50885">
    <property type="entry name" value="HAMP"/>
    <property type="match status" value="1"/>
</dbReference>
<comment type="subcellular location">
    <subcellularLocation>
        <location evidence="1">Cell membrane</location>
    </subcellularLocation>
</comment>
<keyword evidence="2" id="KW-1003">Cell membrane</keyword>
<dbReference type="EMBL" id="RBAH01000013">
    <property type="protein sequence ID" value="RKN82020.1"/>
    <property type="molecule type" value="Genomic_DNA"/>
</dbReference>
<comment type="caution">
    <text evidence="10">The sequence shown here is derived from an EMBL/GenBank/DDBJ whole genome shotgun (WGS) entry which is preliminary data.</text>
</comment>
<dbReference type="FunFam" id="1.10.287.950:FF:000001">
    <property type="entry name" value="Methyl-accepting chemotaxis sensory transducer"/>
    <property type="match status" value="1"/>
</dbReference>
<dbReference type="GO" id="GO:0005886">
    <property type="term" value="C:plasma membrane"/>
    <property type="evidence" value="ECO:0007669"/>
    <property type="project" value="UniProtKB-SubCell"/>
</dbReference>
<evidence type="ECO:0000259" key="8">
    <source>
        <dbReference type="PROSITE" id="PS50111"/>
    </source>
</evidence>
<evidence type="ECO:0000256" key="2">
    <source>
        <dbReference type="ARBA" id="ARBA00022475"/>
    </source>
</evidence>
<feature type="transmembrane region" description="Helical" evidence="7">
    <location>
        <begin position="182"/>
        <end position="205"/>
    </location>
</feature>
<dbReference type="SMART" id="SM00283">
    <property type="entry name" value="MA"/>
    <property type="match status" value="1"/>
</dbReference>
<sequence length="523" mass="56667">MKITTLLKTFGVAFIVLSVSLVACIGMLSVHNKAVKLSTQREAEFKQLGNDLLGASDYLTSEARQYVQFGNKTHLDNYWREVNETKTRDRVVDRLKQLEAPQAELDLIGKAKVSSDALVGTEEAAFQAVGRGDYENARKLLFDDTYDASKKKITDLLQQFQRTMNGRAEAETERARQLFDTYLTVSIVLVFIVTACMLVSVVLMYRKVQPLGTVAAKLRELASNEGDLTARIPGGSRDEIGQVARSFNAMMDSYRDFIRDIIASARKVSDTTVHMSGASRDIAAGSQSQAQSAEKLSSLFRELTNAIESVAKHADQAAELSERTTRIAQDGGEVIHASIEGMKTLNEEVLLLEEDSDKIGHIIGVIDEIAAQTNLLALNAAIEAARAGEQGRGFAVVADEVRKLAERSIDATKQITAIIQGMQHNTQRSVKAVQSAVESSRKSGEAFSSIVRMVQETSQTVMEIAAATEQQAAQSAEVLLSIESIAAASEEAAASAEQAAYSTQSLAGMAKQLSGSVSAFKVE</sequence>
<evidence type="ECO:0000256" key="5">
    <source>
        <dbReference type="ARBA" id="ARBA00029447"/>
    </source>
</evidence>
<keyword evidence="4 6" id="KW-0807">Transducer</keyword>
<protein>
    <submittedName>
        <fullName evidence="10">Methyl-accepting chemotaxis protein</fullName>
    </submittedName>
</protein>
<keyword evidence="7" id="KW-0812">Transmembrane</keyword>
<dbReference type="OrthoDB" id="107771at2"/>
<evidence type="ECO:0000256" key="4">
    <source>
        <dbReference type="ARBA" id="ARBA00023224"/>
    </source>
</evidence>
<gene>
    <name evidence="10" type="ORF">D7M11_18780</name>
</gene>
<keyword evidence="7" id="KW-1133">Transmembrane helix</keyword>
<name>A0A3B0C995_9BACL</name>
<dbReference type="GO" id="GO:0004888">
    <property type="term" value="F:transmembrane signaling receptor activity"/>
    <property type="evidence" value="ECO:0007669"/>
    <property type="project" value="InterPro"/>
</dbReference>
<evidence type="ECO:0000256" key="6">
    <source>
        <dbReference type="PROSITE-ProRule" id="PRU00284"/>
    </source>
</evidence>
<organism evidence="10 11">
    <name type="scientific">Paenibacillus ginsengarvi</name>
    <dbReference type="NCBI Taxonomy" id="400777"/>
    <lineage>
        <taxon>Bacteria</taxon>
        <taxon>Bacillati</taxon>
        <taxon>Bacillota</taxon>
        <taxon>Bacilli</taxon>
        <taxon>Bacillales</taxon>
        <taxon>Paenibacillaceae</taxon>
        <taxon>Paenibacillus</taxon>
    </lineage>
</organism>
<feature type="transmembrane region" description="Helical" evidence="7">
    <location>
        <begin position="12"/>
        <end position="31"/>
    </location>
</feature>
<dbReference type="CDD" id="cd06225">
    <property type="entry name" value="HAMP"/>
    <property type="match status" value="1"/>
</dbReference>
<dbReference type="PROSITE" id="PS51257">
    <property type="entry name" value="PROKAR_LIPOPROTEIN"/>
    <property type="match status" value="1"/>
</dbReference>
<proteinExistence type="inferred from homology"/>
<dbReference type="RefSeq" id="WP_120748774.1">
    <property type="nucleotide sequence ID" value="NZ_RBAH01000013.1"/>
</dbReference>
<dbReference type="GO" id="GO:0006935">
    <property type="term" value="P:chemotaxis"/>
    <property type="evidence" value="ECO:0007669"/>
    <property type="project" value="InterPro"/>
</dbReference>
<evidence type="ECO:0000256" key="3">
    <source>
        <dbReference type="ARBA" id="ARBA00023136"/>
    </source>
</evidence>
<dbReference type="Proteomes" id="UP000282311">
    <property type="component" value="Unassembled WGS sequence"/>
</dbReference>
<reference evidence="10 11" key="1">
    <citation type="journal article" date="2007" name="Int. J. Syst. Evol. Microbiol.">
        <title>Paenibacillus ginsengarvi sp. nov., isolated from soil from ginseng cultivation.</title>
        <authorList>
            <person name="Yoon M.H."/>
            <person name="Ten L.N."/>
            <person name="Im W.T."/>
        </authorList>
    </citation>
    <scope>NUCLEOTIDE SEQUENCE [LARGE SCALE GENOMIC DNA]</scope>
    <source>
        <strain evidence="10 11">KCTC 13059</strain>
    </source>
</reference>
<dbReference type="GO" id="GO:0007165">
    <property type="term" value="P:signal transduction"/>
    <property type="evidence" value="ECO:0007669"/>
    <property type="project" value="UniProtKB-KW"/>
</dbReference>
<comment type="similarity">
    <text evidence="5">Belongs to the methyl-accepting chemotaxis (MCP) protein family.</text>
</comment>
<accession>A0A3B0C995</accession>
<feature type="domain" description="HAMP" evidence="9">
    <location>
        <begin position="205"/>
        <end position="259"/>
    </location>
</feature>
<feature type="domain" description="Methyl-accepting transducer" evidence="8">
    <location>
        <begin position="264"/>
        <end position="507"/>
    </location>
</feature>
<dbReference type="Pfam" id="PF00672">
    <property type="entry name" value="HAMP"/>
    <property type="match status" value="1"/>
</dbReference>
<keyword evidence="11" id="KW-1185">Reference proteome</keyword>
<dbReference type="SUPFAM" id="SSF58104">
    <property type="entry name" value="Methyl-accepting chemotaxis protein (MCP) signaling domain"/>
    <property type="match status" value="1"/>
</dbReference>
<evidence type="ECO:0000313" key="10">
    <source>
        <dbReference type="EMBL" id="RKN82020.1"/>
    </source>
</evidence>
<dbReference type="InterPro" id="IPR004090">
    <property type="entry name" value="Chemotax_Me-accpt_rcpt"/>
</dbReference>
<dbReference type="Gene3D" id="1.10.287.950">
    <property type="entry name" value="Methyl-accepting chemotaxis protein"/>
    <property type="match status" value="1"/>
</dbReference>
<evidence type="ECO:0000256" key="7">
    <source>
        <dbReference type="SAM" id="Phobius"/>
    </source>
</evidence>
<evidence type="ECO:0000256" key="1">
    <source>
        <dbReference type="ARBA" id="ARBA00004236"/>
    </source>
</evidence>
<keyword evidence="3 7" id="KW-0472">Membrane</keyword>
<dbReference type="InterPro" id="IPR004089">
    <property type="entry name" value="MCPsignal_dom"/>
</dbReference>
<dbReference type="Pfam" id="PF00015">
    <property type="entry name" value="MCPsignal"/>
    <property type="match status" value="1"/>
</dbReference>
<dbReference type="InterPro" id="IPR003660">
    <property type="entry name" value="HAMP_dom"/>
</dbReference>
<dbReference type="PANTHER" id="PTHR32089:SF112">
    <property type="entry name" value="LYSOZYME-LIKE PROTEIN-RELATED"/>
    <property type="match status" value="1"/>
</dbReference>
<evidence type="ECO:0000313" key="11">
    <source>
        <dbReference type="Proteomes" id="UP000282311"/>
    </source>
</evidence>
<dbReference type="PANTHER" id="PTHR32089">
    <property type="entry name" value="METHYL-ACCEPTING CHEMOTAXIS PROTEIN MCPB"/>
    <property type="match status" value="1"/>
</dbReference>
<dbReference type="PROSITE" id="PS50111">
    <property type="entry name" value="CHEMOTAXIS_TRANSDUC_2"/>
    <property type="match status" value="1"/>
</dbReference>
<dbReference type="CDD" id="cd11386">
    <property type="entry name" value="MCP_signal"/>
    <property type="match status" value="1"/>
</dbReference>
<evidence type="ECO:0000259" key="9">
    <source>
        <dbReference type="PROSITE" id="PS50885"/>
    </source>
</evidence>
<dbReference type="AlphaFoldDB" id="A0A3B0C995"/>